<dbReference type="SUPFAM" id="SSF51126">
    <property type="entry name" value="Pectin lyase-like"/>
    <property type="match status" value="1"/>
</dbReference>
<evidence type="ECO:0000256" key="3">
    <source>
        <dbReference type="ARBA" id="ARBA00007786"/>
    </source>
</evidence>
<dbReference type="CDD" id="cd15798">
    <property type="entry name" value="PMEI-like_3"/>
    <property type="match status" value="1"/>
</dbReference>
<comment type="caution">
    <text evidence="9">The sequence shown here is derived from an EMBL/GenBank/DDBJ whole genome shotgun (WGS) entry which is preliminary data.</text>
</comment>
<keyword evidence="7" id="KW-0812">Transmembrane</keyword>
<dbReference type="Proteomes" id="UP001443914">
    <property type="component" value="Unassembled WGS sequence"/>
</dbReference>
<gene>
    <name evidence="9" type="ORF">RND81_14G161200</name>
</gene>
<keyword evidence="10" id="KW-1185">Reference proteome</keyword>
<dbReference type="InterPro" id="IPR006501">
    <property type="entry name" value="Pectinesterase_inhib_dom"/>
</dbReference>
<dbReference type="GO" id="GO:0030599">
    <property type="term" value="F:pectinesterase activity"/>
    <property type="evidence" value="ECO:0007669"/>
    <property type="project" value="InterPro"/>
</dbReference>
<feature type="transmembrane region" description="Helical" evidence="7">
    <location>
        <begin position="17"/>
        <end position="38"/>
    </location>
</feature>
<feature type="compositionally biased region" description="Basic and acidic residues" evidence="6">
    <location>
        <begin position="43"/>
        <end position="58"/>
    </location>
</feature>
<protein>
    <recommendedName>
        <fullName evidence="8">Pectinesterase inhibitor domain-containing protein</fullName>
    </recommendedName>
</protein>
<reference evidence="9" key="1">
    <citation type="submission" date="2024-03" db="EMBL/GenBank/DDBJ databases">
        <title>WGS assembly of Saponaria officinalis var. Norfolk2.</title>
        <authorList>
            <person name="Jenkins J."/>
            <person name="Shu S."/>
            <person name="Grimwood J."/>
            <person name="Barry K."/>
            <person name="Goodstein D."/>
            <person name="Schmutz J."/>
            <person name="Leebens-Mack J."/>
            <person name="Osbourn A."/>
        </authorList>
    </citation>
    <scope>NUCLEOTIDE SEQUENCE [LARGE SCALE GENOMIC DNA]</scope>
    <source>
        <strain evidence="9">JIC</strain>
    </source>
</reference>
<dbReference type="Pfam" id="PF04043">
    <property type="entry name" value="PMEI"/>
    <property type="match status" value="1"/>
</dbReference>
<keyword evidence="7" id="KW-1133">Transmembrane helix</keyword>
<evidence type="ECO:0000256" key="5">
    <source>
        <dbReference type="ARBA" id="ARBA00023085"/>
    </source>
</evidence>
<dbReference type="SMART" id="SM00856">
    <property type="entry name" value="PMEI"/>
    <property type="match status" value="1"/>
</dbReference>
<dbReference type="InterPro" id="IPR011050">
    <property type="entry name" value="Pectin_lyase_fold/virulence"/>
</dbReference>
<evidence type="ECO:0000256" key="7">
    <source>
        <dbReference type="SAM" id="Phobius"/>
    </source>
</evidence>
<feature type="domain" description="Pectinesterase inhibitor" evidence="8">
    <location>
        <begin position="61"/>
        <end position="211"/>
    </location>
</feature>
<dbReference type="Gene3D" id="2.160.20.10">
    <property type="entry name" value="Single-stranded right-handed beta-helix, Pectin lyase-like"/>
    <property type="match status" value="1"/>
</dbReference>
<dbReference type="FunFam" id="1.20.140.40:FF:000001">
    <property type="entry name" value="Pectinesterase"/>
    <property type="match status" value="1"/>
</dbReference>
<name>A0AAW1GWY6_SAPOF</name>
<dbReference type="NCBIfam" id="TIGR01614">
    <property type="entry name" value="PME_inhib"/>
    <property type="match status" value="1"/>
</dbReference>
<evidence type="ECO:0000256" key="1">
    <source>
        <dbReference type="ARBA" id="ARBA00005184"/>
    </source>
</evidence>
<comment type="pathway">
    <text evidence="1">Glycan metabolism; pectin degradation; 2-dehydro-3-deoxy-D-gluconate from pectin: step 1/5.</text>
</comment>
<dbReference type="InterPro" id="IPR035513">
    <property type="entry name" value="Invertase/methylesterase_inhib"/>
</dbReference>
<evidence type="ECO:0000256" key="2">
    <source>
        <dbReference type="ARBA" id="ARBA00006027"/>
    </source>
</evidence>
<evidence type="ECO:0000256" key="4">
    <source>
        <dbReference type="ARBA" id="ARBA00022801"/>
    </source>
</evidence>
<comment type="similarity">
    <text evidence="2">In the N-terminal section; belongs to the PMEI family.</text>
</comment>
<dbReference type="InterPro" id="IPR012334">
    <property type="entry name" value="Pectin_lyas_fold"/>
</dbReference>
<keyword evidence="4" id="KW-0378">Hydrolase</keyword>
<evidence type="ECO:0000313" key="10">
    <source>
        <dbReference type="Proteomes" id="UP001443914"/>
    </source>
</evidence>
<dbReference type="EMBL" id="JBDFQZ010000014">
    <property type="protein sequence ID" value="KAK9666112.1"/>
    <property type="molecule type" value="Genomic_DNA"/>
</dbReference>
<dbReference type="InterPro" id="IPR000070">
    <property type="entry name" value="Pectinesterase_cat"/>
</dbReference>
<dbReference type="GO" id="GO:0004857">
    <property type="term" value="F:enzyme inhibitor activity"/>
    <property type="evidence" value="ECO:0007669"/>
    <property type="project" value="InterPro"/>
</dbReference>
<accession>A0AAW1GWY6</accession>
<dbReference type="AlphaFoldDB" id="A0AAW1GWY6"/>
<evidence type="ECO:0000313" key="9">
    <source>
        <dbReference type="EMBL" id="KAK9666112.1"/>
    </source>
</evidence>
<dbReference type="Gene3D" id="1.20.140.40">
    <property type="entry name" value="Invertase/pectin methylesterase inhibitor family protein"/>
    <property type="match status" value="1"/>
</dbReference>
<dbReference type="SUPFAM" id="SSF101148">
    <property type="entry name" value="Plant invertase/pectin methylesterase inhibitor"/>
    <property type="match status" value="1"/>
</dbReference>
<dbReference type="PANTHER" id="PTHR31707">
    <property type="entry name" value="PECTINESTERASE"/>
    <property type="match status" value="1"/>
</dbReference>
<organism evidence="9 10">
    <name type="scientific">Saponaria officinalis</name>
    <name type="common">Common soapwort</name>
    <name type="synonym">Lychnis saponaria</name>
    <dbReference type="NCBI Taxonomy" id="3572"/>
    <lineage>
        <taxon>Eukaryota</taxon>
        <taxon>Viridiplantae</taxon>
        <taxon>Streptophyta</taxon>
        <taxon>Embryophyta</taxon>
        <taxon>Tracheophyta</taxon>
        <taxon>Spermatophyta</taxon>
        <taxon>Magnoliopsida</taxon>
        <taxon>eudicotyledons</taxon>
        <taxon>Gunneridae</taxon>
        <taxon>Pentapetalae</taxon>
        <taxon>Caryophyllales</taxon>
        <taxon>Caryophyllaceae</taxon>
        <taxon>Caryophylleae</taxon>
        <taxon>Saponaria</taxon>
    </lineage>
</organism>
<evidence type="ECO:0000259" key="8">
    <source>
        <dbReference type="SMART" id="SM00856"/>
    </source>
</evidence>
<comment type="similarity">
    <text evidence="3">In the C-terminal section; belongs to the pectinesterase family.</text>
</comment>
<sequence>MSGDDGLNSAEKKKRRIAVLGVSSLMLIAMIAAVAIGIKDMGKKSHDTDHAGEDDHGDLSTSTKSVQSLCQTTDYRQTCLKSLSHTNTSDPKELIKSGFEAAMEKIKGALENSKTIKAAKDDPRTSGALEECQIVMEYAVTDLKRSVDQIGDFEFSKLDEYVENLRVWLSGALTFQESCIDAFENTTGNAGDEMKKLLNVSQQLTTNGLGMTTQISTLLKTLDIPGLGDLGRLLSEKQDMKQRRLLEATGAEVKADAVVAKDGSGKYKTIGDALKQVPPVDATKAVTGANKTFVIYIKEGVYEETVVVEPTMAHVMFIGDGPTKTKITGHKSFSDGFVVLKTATVINSRRKKYKKK</sequence>
<feature type="region of interest" description="Disordered" evidence="6">
    <location>
        <begin position="43"/>
        <end position="63"/>
    </location>
</feature>
<keyword evidence="7" id="KW-0472">Membrane</keyword>
<evidence type="ECO:0000256" key="6">
    <source>
        <dbReference type="SAM" id="MobiDB-lite"/>
    </source>
</evidence>
<proteinExistence type="inferred from homology"/>
<dbReference type="Pfam" id="PF01095">
    <property type="entry name" value="Pectinesterase"/>
    <property type="match status" value="1"/>
</dbReference>
<keyword evidence="5" id="KW-0063">Aspartyl esterase</keyword>
<dbReference type="GO" id="GO:0042545">
    <property type="term" value="P:cell wall modification"/>
    <property type="evidence" value="ECO:0007669"/>
    <property type="project" value="InterPro"/>
</dbReference>